<dbReference type="Pfam" id="PF13853">
    <property type="entry name" value="7tm_4"/>
    <property type="match status" value="1"/>
</dbReference>
<sequence>MRMETQEDKSRGQDLVEEAVLSSSMLQESNGKEKPQRSCMRRASKPIAGCLENGRPGLCQEDGQNFSQSSHLIQHQMIQTGDQPFKCGECGKGFKHNSTLVAHRRIHTGERPYECGECGMSFSHCSILIRHQRIHTRERPYQCEQCGKSFIQHSHLICHQNIHAEERPYRCGECGKGFNQRSKLIIHLKIHTGERPYECGECGKSFSQRSHLICHQRIHTGERRYKCGECGKGFIQRSKLIIHLKIHTRERPDKCPEVSEKLQSPCAQADSHKEEALPLPQLQEGLQAQLHPHHSPAYPHWGNALQVCGMQEGLPPEFPTDHPPNDPHQGEARRVWGIWDELQHKLPPDPPPEDPNQGMALHMSRLWEELVQELSLEQAPTETPAEPPAPAGTAFPVPGPGQIPLQEKPQASPNTVKASGTSAECRAGSCARESLRHQRHLGSSSCFQAVARSLPWQGGLVATTAELLLQGSFLAGLCPSPQSVTSALTLSQPLCLSPAKPKGLHGQSDEMSNSSSISHFFLLALADTRQLQLLHFCLFLGISLAALLGNGLIISAVACGHLLHTPMFFFLLNLALTDLGSICTTVPKIMHNSLWDTRHISYPGCAAQLFFLSVLHFGRVFPPDRHEL</sequence>
<keyword evidence="13" id="KW-0807">Transducer</keyword>
<dbReference type="Proteomes" id="UP000269221">
    <property type="component" value="Unassembled WGS sequence"/>
</dbReference>
<evidence type="ECO:0000256" key="3">
    <source>
        <dbReference type="ARBA" id="ARBA00006991"/>
    </source>
</evidence>
<reference evidence="19 20" key="1">
    <citation type="submission" date="2018-07" db="EMBL/GenBank/DDBJ databases">
        <title>A high quality draft genome assembly of the barn swallow (H. rustica rustica).</title>
        <authorList>
            <person name="Formenti G."/>
            <person name="Chiara M."/>
            <person name="Poveda L."/>
            <person name="Francoijs K.-J."/>
            <person name="Bonisoli-Alquati A."/>
            <person name="Canova L."/>
            <person name="Gianfranceschi L."/>
            <person name="Horner D.S."/>
            <person name="Saino N."/>
        </authorList>
    </citation>
    <scope>NUCLEOTIDE SEQUENCE [LARGE SCALE GENOMIC DNA]</scope>
    <source>
        <strain evidence="19">Chelidonia</strain>
        <tissue evidence="19">Blood</tissue>
    </source>
</reference>
<keyword evidence="4 17" id="KW-0812">Transmembrane</keyword>
<feature type="compositionally biased region" description="Polar residues" evidence="16">
    <location>
        <begin position="409"/>
        <end position="420"/>
    </location>
</feature>
<feature type="transmembrane region" description="Helical" evidence="17">
    <location>
        <begin position="533"/>
        <end position="556"/>
    </location>
</feature>
<keyword evidence="11 17" id="KW-0472">Membrane</keyword>
<dbReference type="FunFam" id="3.30.160.60:FF:000200">
    <property type="entry name" value="zinc finger protein 510 isoform X2"/>
    <property type="match status" value="1"/>
</dbReference>
<evidence type="ECO:0000313" key="19">
    <source>
        <dbReference type="EMBL" id="RMB88335.1"/>
    </source>
</evidence>
<evidence type="ECO:0000256" key="14">
    <source>
        <dbReference type="ARBA" id="ARBA00023242"/>
    </source>
</evidence>
<keyword evidence="10" id="KW-0805">Transcription regulation</keyword>
<dbReference type="PROSITE" id="PS00028">
    <property type="entry name" value="ZINC_FINGER_C2H2_1"/>
    <property type="match status" value="6"/>
</dbReference>
<feature type="region of interest" description="Disordered" evidence="16">
    <location>
        <begin position="376"/>
        <end position="420"/>
    </location>
</feature>
<keyword evidence="12" id="KW-0804">Transcription</keyword>
<gene>
    <name evidence="19" type="ORF">DUI87_35316</name>
</gene>
<dbReference type="FunFam" id="3.30.160.60:FF:002343">
    <property type="entry name" value="Zinc finger protein 33A"/>
    <property type="match status" value="2"/>
</dbReference>
<dbReference type="SUPFAM" id="SSF81321">
    <property type="entry name" value="Family A G protein-coupled receptor-like"/>
    <property type="match status" value="1"/>
</dbReference>
<keyword evidence="6" id="KW-0677">Repeat</keyword>
<feature type="domain" description="C2H2-type" evidence="18">
    <location>
        <begin position="85"/>
        <end position="112"/>
    </location>
</feature>
<name>A0A3M0IHT7_HIRRU</name>
<evidence type="ECO:0000256" key="8">
    <source>
        <dbReference type="ARBA" id="ARBA00022833"/>
    </source>
</evidence>
<organism evidence="19 20">
    <name type="scientific">Hirundo rustica rustica</name>
    <dbReference type="NCBI Taxonomy" id="333673"/>
    <lineage>
        <taxon>Eukaryota</taxon>
        <taxon>Metazoa</taxon>
        <taxon>Chordata</taxon>
        <taxon>Craniata</taxon>
        <taxon>Vertebrata</taxon>
        <taxon>Euteleostomi</taxon>
        <taxon>Archelosauria</taxon>
        <taxon>Archosauria</taxon>
        <taxon>Dinosauria</taxon>
        <taxon>Saurischia</taxon>
        <taxon>Theropoda</taxon>
        <taxon>Coelurosauria</taxon>
        <taxon>Aves</taxon>
        <taxon>Neognathae</taxon>
        <taxon>Neoaves</taxon>
        <taxon>Telluraves</taxon>
        <taxon>Australaves</taxon>
        <taxon>Passeriformes</taxon>
        <taxon>Sylvioidea</taxon>
        <taxon>Hirundinidae</taxon>
        <taxon>Hirundo</taxon>
    </lineage>
</organism>
<evidence type="ECO:0000256" key="16">
    <source>
        <dbReference type="SAM" id="MobiDB-lite"/>
    </source>
</evidence>
<keyword evidence="8" id="KW-0862">Zinc</keyword>
<feature type="domain" description="C2H2-type" evidence="18">
    <location>
        <begin position="113"/>
        <end position="140"/>
    </location>
</feature>
<dbReference type="GO" id="GO:0000981">
    <property type="term" value="F:DNA-binding transcription factor activity, RNA polymerase II-specific"/>
    <property type="evidence" value="ECO:0007669"/>
    <property type="project" value="TreeGrafter"/>
</dbReference>
<evidence type="ECO:0000256" key="9">
    <source>
        <dbReference type="ARBA" id="ARBA00022989"/>
    </source>
</evidence>
<feature type="transmembrane region" description="Helical" evidence="17">
    <location>
        <begin position="599"/>
        <end position="618"/>
    </location>
</feature>
<dbReference type="GO" id="GO:0007186">
    <property type="term" value="P:G protein-coupled receptor signaling pathway"/>
    <property type="evidence" value="ECO:0007669"/>
    <property type="project" value="InterPro"/>
</dbReference>
<dbReference type="InterPro" id="IPR036236">
    <property type="entry name" value="Znf_C2H2_sf"/>
</dbReference>
<dbReference type="GO" id="GO:0008270">
    <property type="term" value="F:zinc ion binding"/>
    <property type="evidence" value="ECO:0007669"/>
    <property type="project" value="UniProtKB-KW"/>
</dbReference>
<keyword evidence="7 15" id="KW-0863">Zinc-finger</keyword>
<feature type="region of interest" description="Disordered" evidence="16">
    <location>
        <begin position="1"/>
        <end position="39"/>
    </location>
</feature>
<feature type="domain" description="C2H2-type" evidence="18">
    <location>
        <begin position="57"/>
        <end position="84"/>
    </location>
</feature>
<dbReference type="GO" id="GO:0016020">
    <property type="term" value="C:membrane"/>
    <property type="evidence" value="ECO:0007669"/>
    <property type="project" value="UniProtKB-SubCell"/>
</dbReference>
<evidence type="ECO:0000256" key="4">
    <source>
        <dbReference type="ARBA" id="ARBA00022692"/>
    </source>
</evidence>
<dbReference type="Pfam" id="PF00096">
    <property type="entry name" value="zf-C2H2"/>
    <property type="match status" value="6"/>
</dbReference>
<dbReference type="GO" id="GO:0004984">
    <property type="term" value="F:olfactory receptor activity"/>
    <property type="evidence" value="ECO:0007669"/>
    <property type="project" value="InterPro"/>
</dbReference>
<protein>
    <recommendedName>
        <fullName evidence="18">C2H2-type domain-containing protein</fullName>
    </recommendedName>
</protein>
<evidence type="ECO:0000256" key="6">
    <source>
        <dbReference type="ARBA" id="ARBA00022737"/>
    </source>
</evidence>
<evidence type="ECO:0000256" key="17">
    <source>
        <dbReference type="SAM" id="Phobius"/>
    </source>
</evidence>
<comment type="subcellular location">
    <subcellularLocation>
        <location evidence="2">Membrane</location>
        <topology evidence="2">Multi-pass membrane protein</topology>
    </subcellularLocation>
    <subcellularLocation>
        <location evidence="1">Nucleus</location>
    </subcellularLocation>
</comment>
<dbReference type="OrthoDB" id="40579at2759"/>
<dbReference type="EMBL" id="QRBI01000336">
    <property type="protein sequence ID" value="RMB88335.1"/>
    <property type="molecule type" value="Genomic_DNA"/>
</dbReference>
<dbReference type="Gene3D" id="3.30.160.60">
    <property type="entry name" value="Classic Zinc Finger"/>
    <property type="match status" value="7"/>
</dbReference>
<evidence type="ECO:0000256" key="1">
    <source>
        <dbReference type="ARBA" id="ARBA00004123"/>
    </source>
</evidence>
<evidence type="ECO:0000256" key="15">
    <source>
        <dbReference type="PROSITE-ProRule" id="PRU00042"/>
    </source>
</evidence>
<evidence type="ECO:0000256" key="12">
    <source>
        <dbReference type="ARBA" id="ARBA00023163"/>
    </source>
</evidence>
<dbReference type="PANTHER" id="PTHR14003:SF23">
    <property type="entry name" value="ZINC FINGER PROTEIN 143"/>
    <property type="match status" value="1"/>
</dbReference>
<evidence type="ECO:0000313" key="20">
    <source>
        <dbReference type="Proteomes" id="UP000269221"/>
    </source>
</evidence>
<dbReference type="PROSITE" id="PS50157">
    <property type="entry name" value="ZINC_FINGER_C2H2_2"/>
    <property type="match status" value="7"/>
</dbReference>
<dbReference type="AlphaFoldDB" id="A0A3M0IHT7"/>
<dbReference type="STRING" id="333673.A0A3M0IHT7"/>
<dbReference type="SUPFAM" id="SSF57667">
    <property type="entry name" value="beta-beta-alpha zinc fingers"/>
    <property type="match status" value="4"/>
</dbReference>
<feature type="domain" description="C2H2-type" evidence="18">
    <location>
        <begin position="141"/>
        <end position="168"/>
    </location>
</feature>
<dbReference type="GO" id="GO:0005667">
    <property type="term" value="C:transcription regulator complex"/>
    <property type="evidence" value="ECO:0007669"/>
    <property type="project" value="TreeGrafter"/>
</dbReference>
<feature type="domain" description="C2H2-type" evidence="18">
    <location>
        <begin position="225"/>
        <end position="252"/>
    </location>
</feature>
<evidence type="ECO:0000256" key="11">
    <source>
        <dbReference type="ARBA" id="ARBA00023136"/>
    </source>
</evidence>
<dbReference type="InterPro" id="IPR013087">
    <property type="entry name" value="Znf_C2H2_type"/>
</dbReference>
<proteinExistence type="inferred from homology"/>
<feature type="domain" description="C2H2-type" evidence="18">
    <location>
        <begin position="197"/>
        <end position="224"/>
    </location>
</feature>
<accession>A0A3M0IHT7</accession>
<dbReference type="Gene3D" id="1.20.1070.10">
    <property type="entry name" value="Rhodopsin 7-helix transmembrane proteins"/>
    <property type="match status" value="1"/>
</dbReference>
<comment type="similarity">
    <text evidence="3">Belongs to the krueppel C2H2-type zinc-finger protein family.</text>
</comment>
<dbReference type="SMART" id="SM00355">
    <property type="entry name" value="ZnF_C2H2"/>
    <property type="match status" value="6"/>
</dbReference>
<evidence type="ECO:0000256" key="7">
    <source>
        <dbReference type="ARBA" id="ARBA00022771"/>
    </source>
</evidence>
<dbReference type="GO" id="GO:0031519">
    <property type="term" value="C:PcG protein complex"/>
    <property type="evidence" value="ECO:0007669"/>
    <property type="project" value="TreeGrafter"/>
</dbReference>
<feature type="domain" description="C2H2-type" evidence="18">
    <location>
        <begin position="169"/>
        <end position="196"/>
    </location>
</feature>
<comment type="caution">
    <text evidence="19">The sequence shown here is derived from an EMBL/GenBank/DDBJ whole genome shotgun (WGS) entry which is preliminary data.</text>
</comment>
<evidence type="ECO:0000256" key="13">
    <source>
        <dbReference type="ARBA" id="ARBA00023224"/>
    </source>
</evidence>
<evidence type="ECO:0000256" key="5">
    <source>
        <dbReference type="ARBA" id="ARBA00022723"/>
    </source>
</evidence>
<evidence type="ECO:0000256" key="10">
    <source>
        <dbReference type="ARBA" id="ARBA00023015"/>
    </source>
</evidence>
<keyword evidence="5" id="KW-0479">Metal-binding</keyword>
<keyword evidence="14" id="KW-0539">Nucleus</keyword>
<dbReference type="FunFam" id="3.30.160.60:FF:000358">
    <property type="entry name" value="zinc finger protein 24"/>
    <property type="match status" value="1"/>
</dbReference>
<feature type="compositionally biased region" description="Basic and acidic residues" evidence="16">
    <location>
        <begin position="1"/>
        <end position="14"/>
    </location>
</feature>
<dbReference type="FunFam" id="3.30.160.60:FF:000295">
    <property type="entry name" value="zinc finger protein 19"/>
    <property type="match status" value="1"/>
</dbReference>
<dbReference type="InterPro" id="IPR000725">
    <property type="entry name" value="Olfact_rcpt"/>
</dbReference>
<dbReference type="PANTHER" id="PTHR14003">
    <property type="entry name" value="TRANSCRIPTIONAL REPRESSOR PROTEIN YY"/>
    <property type="match status" value="1"/>
</dbReference>
<dbReference type="GO" id="GO:0000785">
    <property type="term" value="C:chromatin"/>
    <property type="evidence" value="ECO:0007669"/>
    <property type="project" value="TreeGrafter"/>
</dbReference>
<dbReference type="GO" id="GO:0000978">
    <property type="term" value="F:RNA polymerase II cis-regulatory region sequence-specific DNA binding"/>
    <property type="evidence" value="ECO:0007669"/>
    <property type="project" value="TreeGrafter"/>
</dbReference>
<feature type="transmembrane region" description="Helical" evidence="17">
    <location>
        <begin position="568"/>
        <end position="587"/>
    </location>
</feature>
<evidence type="ECO:0000259" key="18">
    <source>
        <dbReference type="PROSITE" id="PS50157"/>
    </source>
</evidence>
<dbReference type="FunFam" id="3.30.160.60:FF:000478">
    <property type="entry name" value="Zinc finger protein 133"/>
    <property type="match status" value="1"/>
</dbReference>
<keyword evidence="20" id="KW-1185">Reference proteome</keyword>
<evidence type="ECO:0000256" key="2">
    <source>
        <dbReference type="ARBA" id="ARBA00004141"/>
    </source>
</evidence>
<keyword evidence="9 17" id="KW-1133">Transmembrane helix</keyword>